<dbReference type="InterPro" id="IPR050863">
    <property type="entry name" value="CenT-Element_Derived"/>
</dbReference>
<feature type="region of interest" description="Disordered" evidence="2">
    <location>
        <begin position="277"/>
        <end position="323"/>
    </location>
</feature>
<evidence type="ECO:0000313" key="6">
    <source>
        <dbReference type="Proteomes" id="UP001159363"/>
    </source>
</evidence>
<name>A0ABQ9GHT0_9NEOP</name>
<dbReference type="Proteomes" id="UP001159363">
    <property type="component" value="Chromosome 11"/>
</dbReference>
<evidence type="ECO:0000256" key="1">
    <source>
        <dbReference type="ARBA" id="ARBA00004123"/>
    </source>
</evidence>
<reference evidence="5 6" key="1">
    <citation type="submission" date="2023-02" db="EMBL/GenBank/DDBJ databases">
        <title>LHISI_Scaffold_Assembly.</title>
        <authorList>
            <person name="Stuart O.P."/>
            <person name="Cleave R."/>
            <person name="Magrath M.J.L."/>
            <person name="Mikheyev A.S."/>
        </authorList>
    </citation>
    <scope>NUCLEOTIDE SEQUENCE [LARGE SCALE GENOMIC DNA]</scope>
    <source>
        <strain evidence="5">Daus_M_001</strain>
        <tissue evidence="5">Leg muscle</tissue>
    </source>
</reference>
<dbReference type="InterPro" id="IPR004875">
    <property type="entry name" value="DDE_SF_endonuclease_dom"/>
</dbReference>
<dbReference type="InterPro" id="IPR009057">
    <property type="entry name" value="Homeodomain-like_sf"/>
</dbReference>
<gene>
    <name evidence="5" type="ORF">PR048_027902</name>
</gene>
<dbReference type="Pfam" id="PF03184">
    <property type="entry name" value="DDE_1"/>
    <property type="match status" value="1"/>
</dbReference>
<protein>
    <recommendedName>
        <fullName evidence="7">DDE-1 domain-containing protein</fullName>
    </recommendedName>
</protein>
<feature type="compositionally biased region" description="Polar residues" evidence="2">
    <location>
        <begin position="295"/>
        <end position="304"/>
    </location>
</feature>
<evidence type="ECO:0000259" key="4">
    <source>
        <dbReference type="Pfam" id="PF05225"/>
    </source>
</evidence>
<feature type="domain" description="DDE-1" evidence="3">
    <location>
        <begin position="93"/>
        <end position="209"/>
    </location>
</feature>
<keyword evidence="6" id="KW-1185">Reference proteome</keyword>
<accession>A0ABQ9GHT0</accession>
<comment type="subcellular location">
    <subcellularLocation>
        <location evidence="1">Nucleus</location>
    </subcellularLocation>
</comment>
<feature type="domain" description="HTH psq-type" evidence="4">
    <location>
        <begin position="15"/>
        <end position="48"/>
    </location>
</feature>
<evidence type="ECO:0000256" key="2">
    <source>
        <dbReference type="SAM" id="MobiDB-lite"/>
    </source>
</evidence>
<evidence type="ECO:0008006" key="7">
    <source>
        <dbReference type="Google" id="ProtNLM"/>
    </source>
</evidence>
<dbReference type="EMBL" id="JARBHB010000012">
    <property type="protein sequence ID" value="KAJ8871576.1"/>
    <property type="molecule type" value="Genomic_DNA"/>
</dbReference>
<dbReference type="Pfam" id="PF05225">
    <property type="entry name" value="HTH_psq"/>
    <property type="match status" value="1"/>
</dbReference>
<organism evidence="5 6">
    <name type="scientific">Dryococelus australis</name>
    <dbReference type="NCBI Taxonomy" id="614101"/>
    <lineage>
        <taxon>Eukaryota</taxon>
        <taxon>Metazoa</taxon>
        <taxon>Ecdysozoa</taxon>
        <taxon>Arthropoda</taxon>
        <taxon>Hexapoda</taxon>
        <taxon>Insecta</taxon>
        <taxon>Pterygota</taxon>
        <taxon>Neoptera</taxon>
        <taxon>Polyneoptera</taxon>
        <taxon>Phasmatodea</taxon>
        <taxon>Verophasmatodea</taxon>
        <taxon>Anareolatae</taxon>
        <taxon>Phasmatidae</taxon>
        <taxon>Eurycanthinae</taxon>
        <taxon>Dryococelus</taxon>
    </lineage>
</organism>
<proteinExistence type="predicted"/>
<sequence length="323" mass="36085">MRERKRERQRWDLQSMQAAVDAVRFRHLTPSAASKQYNIPRTTLRCRLQFETVKKGMGRKQDIPPEIEASLKKILSMKEKRNVTSVTAKEREETVAVLTCVSATKVFLPPFVIFKATNLKQEFLDNLPPGSVVFMSDSGYITTELFRKFLGHFVTHKPQGKKTNLLVLDGHSTHVSDPDILQFAVDNNSAMISIPPHNSHYIQPLDSWIKQNPTRSTTKLQFRMLLSQVWGKACSVENGASGFRASGLVPFNPGAIPELAFLPSDCFQMAETETPAERSHCSFQPTNAEPVPGTSGLSDCSVSRQTKRRLSCSPSDSSPEDSC</sequence>
<evidence type="ECO:0000313" key="5">
    <source>
        <dbReference type="EMBL" id="KAJ8871576.1"/>
    </source>
</evidence>
<dbReference type="PANTHER" id="PTHR19303:SF74">
    <property type="entry name" value="POGO TRANSPOSABLE ELEMENT WITH KRAB DOMAIN"/>
    <property type="match status" value="1"/>
</dbReference>
<evidence type="ECO:0000259" key="3">
    <source>
        <dbReference type="Pfam" id="PF03184"/>
    </source>
</evidence>
<dbReference type="PANTHER" id="PTHR19303">
    <property type="entry name" value="TRANSPOSON"/>
    <property type="match status" value="1"/>
</dbReference>
<dbReference type="Gene3D" id="1.10.10.60">
    <property type="entry name" value="Homeodomain-like"/>
    <property type="match status" value="1"/>
</dbReference>
<comment type="caution">
    <text evidence="5">The sequence shown here is derived from an EMBL/GenBank/DDBJ whole genome shotgun (WGS) entry which is preliminary data.</text>
</comment>
<dbReference type="SUPFAM" id="SSF46689">
    <property type="entry name" value="Homeodomain-like"/>
    <property type="match status" value="1"/>
</dbReference>
<dbReference type="InterPro" id="IPR007889">
    <property type="entry name" value="HTH_Psq"/>
</dbReference>